<feature type="region of interest" description="Disordered" evidence="1">
    <location>
        <begin position="32"/>
        <end position="402"/>
    </location>
</feature>
<feature type="compositionally biased region" description="Low complexity" evidence="1">
    <location>
        <begin position="296"/>
        <end position="315"/>
    </location>
</feature>
<dbReference type="STRING" id="1095630.A0A2J6TPR6"/>
<feature type="compositionally biased region" description="Basic and acidic residues" evidence="1">
    <location>
        <begin position="238"/>
        <end position="247"/>
    </location>
</feature>
<evidence type="ECO:0008006" key="4">
    <source>
        <dbReference type="Google" id="ProtNLM"/>
    </source>
</evidence>
<dbReference type="AlphaFoldDB" id="A0A2J6TPR6"/>
<feature type="compositionally biased region" description="Gly residues" evidence="1">
    <location>
        <begin position="343"/>
        <end position="353"/>
    </location>
</feature>
<sequence length="455" mass="48763">MTKMPSPAANMSSARKRDKKVEVSLTNWFLGGSLVSGTSTTSSTRSPVRRLASLQPDNDSVLGKSSKAEKTEEKSKGEKKDKSKGGYEKCAACGKKKASSSDSKDSNAKSEDNKSKDDAKSDAGENKEEGGGESGGKGWTSDQDEKIKSMKGENRSWKDIALEVGASKKDVQNRYKELMKSSSVSGDGEKKDENTSNAWETKNDGNNNGWETVVENTDVGNDNMPDFGALFEDEPADPGERKGKEKSGWGNNNSSGGNWGNSGSGEKNDWGSNNNNGNNWDNSGSGSGDGEKKQESGGWDTKSNNHGNNNWDNSGSGDGGKKQKGGSGKSKNKDKQQNCGNNNDGGGNWGSNGGNNSSRDGGGGHKKNQESGGSGHSNPFDDSHAIGEEEEASKGKGRLKPDAVWTQDDCEVLEWLESKYEENKWLHMQAGFYNWTGRMVIAELIQKKFRDDGAA</sequence>
<feature type="region of interest" description="Disordered" evidence="1">
    <location>
        <begin position="1"/>
        <end position="20"/>
    </location>
</feature>
<feature type="compositionally biased region" description="Basic and acidic residues" evidence="1">
    <location>
        <begin position="102"/>
        <end position="130"/>
    </location>
</feature>
<feature type="compositionally biased region" description="Basic and acidic residues" evidence="1">
    <location>
        <begin position="143"/>
        <end position="179"/>
    </location>
</feature>
<evidence type="ECO:0000313" key="2">
    <source>
        <dbReference type="EMBL" id="PMD65010.1"/>
    </source>
</evidence>
<evidence type="ECO:0000313" key="3">
    <source>
        <dbReference type="Proteomes" id="UP000235371"/>
    </source>
</evidence>
<dbReference type="EMBL" id="KZ613747">
    <property type="protein sequence ID" value="PMD65010.1"/>
    <property type="molecule type" value="Genomic_DNA"/>
</dbReference>
<feature type="compositionally biased region" description="Low complexity" evidence="1">
    <location>
        <begin position="270"/>
        <end position="284"/>
    </location>
</feature>
<keyword evidence="3" id="KW-1185">Reference proteome</keyword>
<name>A0A2J6TPR6_9HELO</name>
<evidence type="ECO:0000256" key="1">
    <source>
        <dbReference type="SAM" id="MobiDB-lite"/>
    </source>
</evidence>
<feature type="compositionally biased region" description="Basic and acidic residues" evidence="1">
    <location>
        <begin position="66"/>
        <end position="87"/>
    </location>
</feature>
<dbReference type="InParanoid" id="A0A2J6TPR6"/>
<accession>A0A2J6TPR6</accession>
<feature type="compositionally biased region" description="Polar residues" evidence="1">
    <location>
        <begin position="195"/>
        <end position="220"/>
    </location>
</feature>
<reference evidence="2 3" key="1">
    <citation type="submission" date="2016-04" db="EMBL/GenBank/DDBJ databases">
        <title>A degradative enzymes factory behind the ericoid mycorrhizal symbiosis.</title>
        <authorList>
            <consortium name="DOE Joint Genome Institute"/>
            <person name="Martino E."/>
            <person name="Morin E."/>
            <person name="Grelet G."/>
            <person name="Kuo A."/>
            <person name="Kohler A."/>
            <person name="Daghino S."/>
            <person name="Barry K."/>
            <person name="Choi C."/>
            <person name="Cichocki N."/>
            <person name="Clum A."/>
            <person name="Copeland A."/>
            <person name="Hainaut M."/>
            <person name="Haridas S."/>
            <person name="Labutti K."/>
            <person name="Lindquist E."/>
            <person name="Lipzen A."/>
            <person name="Khouja H.-R."/>
            <person name="Murat C."/>
            <person name="Ohm R."/>
            <person name="Olson A."/>
            <person name="Spatafora J."/>
            <person name="Veneault-Fourrey C."/>
            <person name="Henrissat B."/>
            <person name="Grigoriev I."/>
            <person name="Martin F."/>
            <person name="Perotto S."/>
        </authorList>
    </citation>
    <scope>NUCLEOTIDE SEQUENCE [LARGE SCALE GENOMIC DNA]</scope>
    <source>
        <strain evidence="2 3">E</strain>
    </source>
</reference>
<dbReference type="Proteomes" id="UP000235371">
    <property type="component" value="Unassembled WGS sequence"/>
</dbReference>
<organism evidence="2 3">
    <name type="scientific">Hyaloscypha bicolor E</name>
    <dbReference type="NCBI Taxonomy" id="1095630"/>
    <lineage>
        <taxon>Eukaryota</taxon>
        <taxon>Fungi</taxon>
        <taxon>Dikarya</taxon>
        <taxon>Ascomycota</taxon>
        <taxon>Pezizomycotina</taxon>
        <taxon>Leotiomycetes</taxon>
        <taxon>Helotiales</taxon>
        <taxon>Hyaloscyphaceae</taxon>
        <taxon>Hyaloscypha</taxon>
        <taxon>Hyaloscypha bicolor</taxon>
    </lineage>
</organism>
<protein>
    <recommendedName>
        <fullName evidence="4">Myb-like domain-containing protein</fullName>
    </recommendedName>
</protein>
<dbReference type="OrthoDB" id="5154006at2759"/>
<feature type="compositionally biased region" description="Low complexity" evidence="1">
    <location>
        <begin position="32"/>
        <end position="51"/>
    </location>
</feature>
<gene>
    <name evidence="2" type="ORF">K444DRAFT_660174</name>
</gene>
<dbReference type="GeneID" id="36594508"/>
<proteinExistence type="predicted"/>
<dbReference type="RefSeq" id="XP_024741914.1">
    <property type="nucleotide sequence ID" value="XM_024886431.1"/>
</dbReference>